<sequence>MRSLADDHQHPVTYFCGGSRHLAKIIELFDTVFVLDVDRETLLRRLARRPEHEFGGKQAERDFLAGRYRTRADRIRDRRLPEGRS</sequence>
<dbReference type="RefSeq" id="WP_179752818.1">
    <property type="nucleotide sequence ID" value="NZ_JACCBU010000001.1"/>
</dbReference>
<dbReference type="SUPFAM" id="SSF52540">
    <property type="entry name" value="P-loop containing nucleoside triphosphate hydrolases"/>
    <property type="match status" value="1"/>
</dbReference>
<evidence type="ECO:0008006" key="3">
    <source>
        <dbReference type="Google" id="ProtNLM"/>
    </source>
</evidence>
<dbReference type="Proteomes" id="UP000569914">
    <property type="component" value="Unassembled WGS sequence"/>
</dbReference>
<accession>A0A7Y9I895</accession>
<evidence type="ECO:0000313" key="2">
    <source>
        <dbReference type="Proteomes" id="UP000569914"/>
    </source>
</evidence>
<comment type="caution">
    <text evidence="1">The sequence shown here is derived from an EMBL/GenBank/DDBJ whole genome shotgun (WGS) entry which is preliminary data.</text>
</comment>
<evidence type="ECO:0000313" key="1">
    <source>
        <dbReference type="EMBL" id="NYE72176.1"/>
    </source>
</evidence>
<gene>
    <name evidence="1" type="ORF">BKA15_003505</name>
</gene>
<dbReference type="InterPro" id="IPR027417">
    <property type="entry name" value="P-loop_NTPase"/>
</dbReference>
<dbReference type="AlphaFoldDB" id="A0A7Y9I895"/>
<organism evidence="1 2">
    <name type="scientific">Microlunatus parietis</name>
    <dbReference type="NCBI Taxonomy" id="682979"/>
    <lineage>
        <taxon>Bacteria</taxon>
        <taxon>Bacillati</taxon>
        <taxon>Actinomycetota</taxon>
        <taxon>Actinomycetes</taxon>
        <taxon>Propionibacteriales</taxon>
        <taxon>Propionibacteriaceae</taxon>
        <taxon>Microlunatus</taxon>
    </lineage>
</organism>
<name>A0A7Y9I895_9ACTN</name>
<reference evidence="1 2" key="1">
    <citation type="submission" date="2020-07" db="EMBL/GenBank/DDBJ databases">
        <title>Sequencing the genomes of 1000 actinobacteria strains.</title>
        <authorList>
            <person name="Klenk H.-P."/>
        </authorList>
    </citation>
    <scope>NUCLEOTIDE SEQUENCE [LARGE SCALE GENOMIC DNA]</scope>
    <source>
        <strain evidence="1 2">DSM 22083</strain>
    </source>
</reference>
<proteinExistence type="predicted"/>
<protein>
    <recommendedName>
        <fullName evidence="3">AAA domain-containing protein</fullName>
    </recommendedName>
</protein>
<dbReference type="EMBL" id="JACCBU010000001">
    <property type="protein sequence ID" value="NYE72176.1"/>
    <property type="molecule type" value="Genomic_DNA"/>
</dbReference>
<keyword evidence="2" id="KW-1185">Reference proteome</keyword>